<dbReference type="PANTHER" id="PTHR42698">
    <property type="entry name" value="GTPASE ERA"/>
    <property type="match status" value="1"/>
</dbReference>
<evidence type="ECO:0000256" key="6">
    <source>
        <dbReference type="PROSITE-ProRule" id="PRU01050"/>
    </source>
</evidence>
<dbReference type="GO" id="GO:0043024">
    <property type="term" value="F:ribosomal small subunit binding"/>
    <property type="evidence" value="ECO:0007669"/>
    <property type="project" value="TreeGrafter"/>
</dbReference>
<feature type="region of interest" description="G4" evidence="6">
    <location>
        <begin position="187"/>
        <end position="190"/>
    </location>
</feature>
<dbReference type="STRING" id="2880.D8LGT2"/>
<feature type="region of interest" description="G1" evidence="6">
    <location>
        <begin position="79"/>
        <end position="86"/>
    </location>
</feature>
<evidence type="ECO:0000313" key="10">
    <source>
        <dbReference type="EMBL" id="CBN79102.1"/>
    </source>
</evidence>
<proteinExistence type="inferred from homology"/>
<feature type="domain" description="Era-type G" evidence="9">
    <location>
        <begin position="71"/>
        <end position="259"/>
    </location>
</feature>
<dbReference type="AlphaFoldDB" id="D8LGT2"/>
<evidence type="ECO:0000313" key="11">
    <source>
        <dbReference type="Proteomes" id="UP000002630"/>
    </source>
</evidence>
<dbReference type="CDD" id="cd04163">
    <property type="entry name" value="Era"/>
    <property type="match status" value="1"/>
</dbReference>
<dbReference type="NCBIfam" id="NF000908">
    <property type="entry name" value="PRK00089.1"/>
    <property type="match status" value="1"/>
</dbReference>
<dbReference type="InterPro" id="IPR027417">
    <property type="entry name" value="P-loop_NTPase"/>
</dbReference>
<dbReference type="Pfam" id="PF01926">
    <property type="entry name" value="MMR_HSR1"/>
    <property type="match status" value="1"/>
</dbReference>
<dbReference type="PROSITE" id="PS50823">
    <property type="entry name" value="KH_TYPE_2"/>
    <property type="match status" value="1"/>
</dbReference>
<sequence>MRVSIRSLPSSQHLSKALALSCLLCCTIRRTQGFAFSSNCASRQNNCRRGRPSPATAVDVGRGSRAAEDFRTGYVTIVGSPNVGKSTLMNNMIGDRLSIVTPKAGTTRHRITGIMTGDDFQMIYQDTPGVLTPAYMLHEGMMNFVQEAMGDADAILFVTDLFETEFANTQIFERMLAAGKPIVVAVNKVDLLPSDGKSGDGPERPGLLAASTQKEVGSLKDVLGKWEERLPGATVLPISALEGINTVDLAGELKKHIPEGPPLFGTDVMSDKPQRFFAAEIIREQIFGSFSQEIPYSCEVLLGKFKERMVETVIDATIVVSQESQKGMVIGKKGAKIKEVGIKARVALEEHLGTRVNLRLNVKVDKNWRRKKTSLKEYGYMS</sequence>
<evidence type="ECO:0000256" key="7">
    <source>
        <dbReference type="SAM" id="SignalP"/>
    </source>
</evidence>
<dbReference type="SUPFAM" id="SSF54814">
    <property type="entry name" value="Prokaryotic type KH domain (KH-domain type II)"/>
    <property type="match status" value="1"/>
</dbReference>
<dbReference type="InterPro" id="IPR005662">
    <property type="entry name" value="GTPase_Era-like"/>
</dbReference>
<comment type="similarity">
    <text evidence="1 6">Belongs to the TRAFAC class TrmE-Era-EngA-EngB-Septin-like GTPase superfamily. Era GTPase family.</text>
</comment>
<feature type="chain" id="PRO_5003117101" evidence="7">
    <location>
        <begin position="34"/>
        <end position="382"/>
    </location>
</feature>
<dbReference type="EMBL" id="FN648262">
    <property type="protein sequence ID" value="CBN79102.1"/>
    <property type="molecule type" value="Genomic_DNA"/>
</dbReference>
<name>D8LGT2_ECTSI</name>
<dbReference type="eggNOG" id="KOG1423">
    <property type="taxonomic scope" value="Eukaryota"/>
</dbReference>
<dbReference type="OMA" id="WAEVDVI"/>
<dbReference type="GO" id="GO:0019843">
    <property type="term" value="F:rRNA binding"/>
    <property type="evidence" value="ECO:0007669"/>
    <property type="project" value="TreeGrafter"/>
</dbReference>
<dbReference type="GO" id="GO:0005829">
    <property type="term" value="C:cytosol"/>
    <property type="evidence" value="ECO:0007669"/>
    <property type="project" value="TreeGrafter"/>
</dbReference>
<dbReference type="InParanoid" id="D8LGT2"/>
<protein>
    <submittedName>
        <fullName evidence="10">PEra, plastid Era GTPase</fullName>
    </submittedName>
</protein>
<evidence type="ECO:0000256" key="4">
    <source>
        <dbReference type="ARBA" id="ARBA00023134"/>
    </source>
</evidence>
<organism evidence="10 11">
    <name type="scientific">Ectocarpus siliculosus</name>
    <name type="common">Brown alga</name>
    <name type="synonym">Conferva siliculosa</name>
    <dbReference type="NCBI Taxonomy" id="2880"/>
    <lineage>
        <taxon>Eukaryota</taxon>
        <taxon>Sar</taxon>
        <taxon>Stramenopiles</taxon>
        <taxon>Ochrophyta</taxon>
        <taxon>PX clade</taxon>
        <taxon>Phaeophyceae</taxon>
        <taxon>Ectocarpales</taxon>
        <taxon>Ectocarpaceae</taxon>
        <taxon>Ectocarpus</taxon>
    </lineage>
</organism>
<dbReference type="GO" id="GO:0005525">
    <property type="term" value="F:GTP binding"/>
    <property type="evidence" value="ECO:0007669"/>
    <property type="project" value="UniProtKB-UniRule"/>
</dbReference>
<dbReference type="Proteomes" id="UP000002630">
    <property type="component" value="Linkage Group LG18"/>
</dbReference>
<dbReference type="PROSITE" id="PS51713">
    <property type="entry name" value="G_ERA"/>
    <property type="match status" value="1"/>
</dbReference>
<dbReference type="Gene3D" id="3.30.300.20">
    <property type="match status" value="1"/>
</dbReference>
<dbReference type="Pfam" id="PF07650">
    <property type="entry name" value="KH_2"/>
    <property type="match status" value="1"/>
</dbReference>
<accession>D8LGT2</accession>
<dbReference type="CDD" id="cd22534">
    <property type="entry name" value="KH-II_Era"/>
    <property type="match status" value="1"/>
</dbReference>
<reference evidence="10 11" key="1">
    <citation type="journal article" date="2010" name="Nature">
        <title>The Ectocarpus genome and the independent evolution of multicellularity in brown algae.</title>
        <authorList>
            <person name="Cock J.M."/>
            <person name="Sterck L."/>
            <person name="Rouze P."/>
            <person name="Scornet D."/>
            <person name="Allen A.E."/>
            <person name="Amoutzias G."/>
            <person name="Anthouard V."/>
            <person name="Artiguenave F."/>
            <person name="Aury J.M."/>
            <person name="Badger J.H."/>
            <person name="Beszteri B."/>
            <person name="Billiau K."/>
            <person name="Bonnet E."/>
            <person name="Bothwell J.H."/>
            <person name="Bowler C."/>
            <person name="Boyen C."/>
            <person name="Brownlee C."/>
            <person name="Carrano C.J."/>
            <person name="Charrier B."/>
            <person name="Cho G.Y."/>
            <person name="Coelho S.M."/>
            <person name="Collen J."/>
            <person name="Corre E."/>
            <person name="Da Silva C."/>
            <person name="Delage L."/>
            <person name="Delaroque N."/>
            <person name="Dittami S.M."/>
            <person name="Doulbeau S."/>
            <person name="Elias M."/>
            <person name="Farnham G."/>
            <person name="Gachon C.M."/>
            <person name="Gschloessl B."/>
            <person name="Heesch S."/>
            <person name="Jabbari K."/>
            <person name="Jubin C."/>
            <person name="Kawai H."/>
            <person name="Kimura K."/>
            <person name="Kloareg B."/>
            <person name="Kupper F.C."/>
            <person name="Lang D."/>
            <person name="Le Bail A."/>
            <person name="Leblanc C."/>
            <person name="Lerouge P."/>
            <person name="Lohr M."/>
            <person name="Lopez P.J."/>
            <person name="Martens C."/>
            <person name="Maumus F."/>
            <person name="Michel G."/>
            <person name="Miranda-Saavedra D."/>
            <person name="Morales J."/>
            <person name="Moreau H."/>
            <person name="Motomura T."/>
            <person name="Nagasato C."/>
            <person name="Napoli C.A."/>
            <person name="Nelson D.R."/>
            <person name="Nyvall-Collen P."/>
            <person name="Peters A.F."/>
            <person name="Pommier C."/>
            <person name="Potin P."/>
            <person name="Poulain J."/>
            <person name="Quesneville H."/>
            <person name="Read B."/>
            <person name="Rensing S.A."/>
            <person name="Ritter A."/>
            <person name="Rousvoal S."/>
            <person name="Samanta M."/>
            <person name="Samson G."/>
            <person name="Schroeder D.C."/>
            <person name="Segurens B."/>
            <person name="Strittmatter M."/>
            <person name="Tonon T."/>
            <person name="Tregear J.W."/>
            <person name="Valentin K."/>
            <person name="von Dassow P."/>
            <person name="Yamagishi T."/>
            <person name="Van de Peer Y."/>
            <person name="Wincker P."/>
        </authorList>
    </citation>
    <scope>NUCLEOTIDE SEQUENCE [LARGE SCALE GENOMIC DNA]</scope>
    <source>
        <strain evidence="11">Ec32 / CCAP1310/4</strain>
    </source>
</reference>
<keyword evidence="2 6" id="KW-0547">Nucleotide-binding</keyword>
<dbReference type="InterPro" id="IPR006073">
    <property type="entry name" value="GTP-bd"/>
</dbReference>
<evidence type="ECO:0000259" key="9">
    <source>
        <dbReference type="PROSITE" id="PS51713"/>
    </source>
</evidence>
<evidence type="ECO:0000256" key="2">
    <source>
        <dbReference type="ARBA" id="ARBA00022741"/>
    </source>
</evidence>
<feature type="signal peptide" evidence="7">
    <location>
        <begin position="1"/>
        <end position="33"/>
    </location>
</feature>
<feature type="domain" description="KH type-2" evidence="8">
    <location>
        <begin position="282"/>
        <end position="366"/>
    </location>
</feature>
<dbReference type="PANTHER" id="PTHR42698:SF1">
    <property type="entry name" value="GTPASE ERA, MITOCHONDRIAL"/>
    <property type="match status" value="1"/>
</dbReference>
<dbReference type="EMBL" id="FN649743">
    <property type="protein sequence ID" value="CBN79102.1"/>
    <property type="molecule type" value="Genomic_DNA"/>
</dbReference>
<dbReference type="HAMAP" id="MF_00367">
    <property type="entry name" value="GTPase_Era"/>
    <property type="match status" value="1"/>
</dbReference>
<keyword evidence="3 5" id="KW-0694">RNA-binding</keyword>
<dbReference type="InterPro" id="IPR015946">
    <property type="entry name" value="KH_dom-like_a/b"/>
</dbReference>
<feature type="region of interest" description="G2" evidence="6">
    <location>
        <begin position="105"/>
        <end position="109"/>
    </location>
</feature>
<dbReference type="GO" id="GO:0000028">
    <property type="term" value="P:ribosomal small subunit assembly"/>
    <property type="evidence" value="ECO:0007669"/>
    <property type="project" value="TreeGrafter"/>
</dbReference>
<dbReference type="OrthoDB" id="8954335at2759"/>
<evidence type="ECO:0000256" key="3">
    <source>
        <dbReference type="ARBA" id="ARBA00022884"/>
    </source>
</evidence>
<dbReference type="InterPro" id="IPR009019">
    <property type="entry name" value="KH_sf_prok-type"/>
</dbReference>
<dbReference type="InterPro" id="IPR004044">
    <property type="entry name" value="KH_dom_type_2"/>
</dbReference>
<dbReference type="Gene3D" id="3.40.50.300">
    <property type="entry name" value="P-loop containing nucleotide triphosphate hydrolases"/>
    <property type="match status" value="1"/>
</dbReference>
<dbReference type="NCBIfam" id="TIGR00231">
    <property type="entry name" value="small_GTP"/>
    <property type="match status" value="1"/>
</dbReference>
<keyword evidence="7" id="KW-0732">Signal</keyword>
<evidence type="ECO:0000256" key="5">
    <source>
        <dbReference type="PROSITE-ProRule" id="PRU00118"/>
    </source>
</evidence>
<evidence type="ECO:0000256" key="1">
    <source>
        <dbReference type="ARBA" id="ARBA00007921"/>
    </source>
</evidence>
<keyword evidence="11" id="KW-1185">Reference proteome</keyword>
<keyword evidence="4 6" id="KW-0342">GTP-binding</keyword>
<feature type="region of interest" description="G3" evidence="6">
    <location>
        <begin position="126"/>
        <end position="129"/>
    </location>
</feature>
<feature type="region of interest" description="G5" evidence="6">
    <location>
        <begin position="238"/>
        <end position="240"/>
    </location>
</feature>
<dbReference type="SUPFAM" id="SSF52540">
    <property type="entry name" value="P-loop containing nucleoside triphosphate hydrolases"/>
    <property type="match status" value="1"/>
</dbReference>
<gene>
    <name evidence="10" type="primary">PEra</name>
    <name evidence="10" type="ORF">Esi_0176_0062</name>
</gene>
<evidence type="ECO:0000259" key="8">
    <source>
        <dbReference type="PROSITE" id="PS50823"/>
    </source>
</evidence>
<dbReference type="InterPro" id="IPR005225">
    <property type="entry name" value="Small_GTP-bd"/>
</dbReference>
<dbReference type="InterPro" id="IPR030388">
    <property type="entry name" value="G_ERA_dom"/>
</dbReference>